<dbReference type="InterPro" id="IPR002545">
    <property type="entry name" value="CheW-lke_dom"/>
</dbReference>
<name>K9WN62_9CYAN</name>
<dbReference type="SUPFAM" id="SSF50341">
    <property type="entry name" value="CheW-like"/>
    <property type="match status" value="1"/>
</dbReference>
<dbReference type="HOGENOM" id="CLU_048995_5_1_3"/>
<proteinExistence type="predicted"/>
<dbReference type="Gene3D" id="2.40.50.180">
    <property type="entry name" value="CheA-289, Domain 4"/>
    <property type="match status" value="1"/>
</dbReference>
<organism evidence="2 3">
    <name type="scientific">Allocoleopsis franciscana PCC 7113</name>
    <dbReference type="NCBI Taxonomy" id="1173027"/>
    <lineage>
        <taxon>Bacteria</taxon>
        <taxon>Bacillati</taxon>
        <taxon>Cyanobacteriota</taxon>
        <taxon>Cyanophyceae</taxon>
        <taxon>Coleofasciculales</taxon>
        <taxon>Coleofasciculaceae</taxon>
        <taxon>Allocoleopsis</taxon>
        <taxon>Allocoleopsis franciscana</taxon>
    </lineage>
</organism>
<dbReference type="KEGG" id="mic:Mic7113_5340"/>
<dbReference type="GO" id="GO:0005829">
    <property type="term" value="C:cytosol"/>
    <property type="evidence" value="ECO:0007669"/>
    <property type="project" value="TreeGrafter"/>
</dbReference>
<dbReference type="OrthoDB" id="425983at2"/>
<evidence type="ECO:0000313" key="2">
    <source>
        <dbReference type="EMBL" id="AFZ20987.1"/>
    </source>
</evidence>
<dbReference type="PANTHER" id="PTHR22617">
    <property type="entry name" value="CHEMOTAXIS SENSOR HISTIDINE KINASE-RELATED"/>
    <property type="match status" value="1"/>
</dbReference>
<dbReference type="STRING" id="1173027.Mic7113_5340"/>
<dbReference type="PANTHER" id="PTHR22617:SF23">
    <property type="entry name" value="CHEMOTAXIS PROTEIN CHEW"/>
    <property type="match status" value="1"/>
</dbReference>
<gene>
    <name evidence="2" type="ORF">Mic7113_5340</name>
</gene>
<dbReference type="SMART" id="SM00260">
    <property type="entry name" value="CheW"/>
    <property type="match status" value="1"/>
</dbReference>
<dbReference type="Proteomes" id="UP000010471">
    <property type="component" value="Chromosome"/>
</dbReference>
<protein>
    <submittedName>
        <fullName evidence="2">Chemotaxis signal transduction protein</fullName>
    </submittedName>
</protein>
<dbReference type="Pfam" id="PF01584">
    <property type="entry name" value="CheW"/>
    <property type="match status" value="1"/>
</dbReference>
<evidence type="ECO:0000313" key="3">
    <source>
        <dbReference type="Proteomes" id="UP000010471"/>
    </source>
</evidence>
<dbReference type="eggNOG" id="COG0835">
    <property type="taxonomic scope" value="Bacteria"/>
</dbReference>
<dbReference type="InterPro" id="IPR036061">
    <property type="entry name" value="CheW-like_dom_sf"/>
</dbReference>
<dbReference type="GO" id="GO:0006935">
    <property type="term" value="P:chemotaxis"/>
    <property type="evidence" value="ECO:0007669"/>
    <property type="project" value="InterPro"/>
</dbReference>
<accession>K9WN62</accession>
<sequence>MSNSSSVPNSLLSLPNSASSSEREPFLRFHLEPDTTALLPLPQLAEVFNIHISQIVPIAHMPSWIRGVYNWRGEILWIADLGHLVGLTPSYQQRRSTLMYTTVVLHSLSNPATSTTVKPQLLGVIVNRLEDIEWCDLEQIYSPPSSTVHQDLLPFLRGYWGKSDDEMLAVFDGEAIMAAMPKHNV</sequence>
<dbReference type="InterPro" id="IPR039315">
    <property type="entry name" value="CheW"/>
</dbReference>
<dbReference type="GO" id="GO:0007165">
    <property type="term" value="P:signal transduction"/>
    <property type="evidence" value="ECO:0007669"/>
    <property type="project" value="InterPro"/>
</dbReference>
<feature type="domain" description="CheW-like" evidence="1">
    <location>
        <begin position="23"/>
        <end position="182"/>
    </location>
</feature>
<keyword evidence="3" id="KW-1185">Reference proteome</keyword>
<reference evidence="2 3" key="1">
    <citation type="submission" date="2012-06" db="EMBL/GenBank/DDBJ databases">
        <title>Finished chromosome of genome of Microcoleus sp. PCC 7113.</title>
        <authorList>
            <consortium name="US DOE Joint Genome Institute"/>
            <person name="Gugger M."/>
            <person name="Coursin T."/>
            <person name="Rippka R."/>
            <person name="Tandeau De Marsac N."/>
            <person name="Huntemann M."/>
            <person name="Wei C.-L."/>
            <person name="Han J."/>
            <person name="Detter J.C."/>
            <person name="Han C."/>
            <person name="Tapia R."/>
            <person name="Chen A."/>
            <person name="Kyrpides N."/>
            <person name="Mavromatis K."/>
            <person name="Markowitz V."/>
            <person name="Szeto E."/>
            <person name="Ivanova N."/>
            <person name="Pagani I."/>
            <person name="Pati A."/>
            <person name="Goodwin L."/>
            <person name="Nordberg H.P."/>
            <person name="Cantor M.N."/>
            <person name="Hua S.X."/>
            <person name="Woyke T."/>
            <person name="Kerfeld C.A."/>
        </authorList>
    </citation>
    <scope>NUCLEOTIDE SEQUENCE [LARGE SCALE GENOMIC DNA]</scope>
    <source>
        <strain evidence="2 3">PCC 7113</strain>
    </source>
</reference>
<dbReference type="AlphaFoldDB" id="K9WN62"/>
<dbReference type="RefSeq" id="WP_015185120.1">
    <property type="nucleotide sequence ID" value="NC_019738.1"/>
</dbReference>
<dbReference type="EMBL" id="CP003630">
    <property type="protein sequence ID" value="AFZ20987.1"/>
    <property type="molecule type" value="Genomic_DNA"/>
</dbReference>
<dbReference type="PROSITE" id="PS50851">
    <property type="entry name" value="CHEW"/>
    <property type="match status" value="1"/>
</dbReference>
<evidence type="ECO:0000259" key="1">
    <source>
        <dbReference type="PROSITE" id="PS50851"/>
    </source>
</evidence>